<dbReference type="InterPro" id="IPR036388">
    <property type="entry name" value="WH-like_DNA-bd_sf"/>
</dbReference>
<dbReference type="Gene3D" id="1.10.10.10">
    <property type="entry name" value="Winged helix-like DNA-binding domain superfamily/Winged helix DNA-binding domain"/>
    <property type="match status" value="1"/>
</dbReference>
<comment type="caution">
    <text evidence="5">The sequence shown here is derived from an EMBL/GenBank/DDBJ whole genome shotgun (WGS) entry which is preliminary data.</text>
</comment>
<organism evidence="5 6">
    <name type="scientific">Hyalangium rubrum</name>
    <dbReference type="NCBI Taxonomy" id="3103134"/>
    <lineage>
        <taxon>Bacteria</taxon>
        <taxon>Pseudomonadati</taxon>
        <taxon>Myxococcota</taxon>
        <taxon>Myxococcia</taxon>
        <taxon>Myxococcales</taxon>
        <taxon>Cystobacterineae</taxon>
        <taxon>Archangiaceae</taxon>
        <taxon>Hyalangium</taxon>
    </lineage>
</organism>
<name>A0ABU5HG42_9BACT</name>
<accession>A0ABU5HG42</accession>
<dbReference type="Pfam" id="PF00196">
    <property type="entry name" value="GerE"/>
    <property type="match status" value="1"/>
</dbReference>
<keyword evidence="2" id="KW-0238">DNA-binding</keyword>
<reference evidence="5 6" key="1">
    <citation type="submission" date="2023-12" db="EMBL/GenBank/DDBJ databases">
        <title>the genome sequence of Hyalangium sp. s54d21.</title>
        <authorList>
            <person name="Zhang X."/>
        </authorList>
    </citation>
    <scope>NUCLEOTIDE SEQUENCE [LARGE SCALE GENOMIC DNA]</scope>
    <source>
        <strain evidence="6">s54d21</strain>
    </source>
</reference>
<evidence type="ECO:0000313" key="6">
    <source>
        <dbReference type="Proteomes" id="UP001291309"/>
    </source>
</evidence>
<evidence type="ECO:0000256" key="2">
    <source>
        <dbReference type="ARBA" id="ARBA00023125"/>
    </source>
</evidence>
<sequence length="373" mass="41207">MNQLDSRDRALLADLRGQLEVLEPGEEVLPRLLGTFRESLRAERMVSYGVEVAPEQYVASFCHGVGFPQPQGELLETLNGFLRQQPNPWGYYDPARPAPAQRNRALHFSPHAQVESQAPPLPDAPQEGWRRLGIGPEEEAQVRQRVSTAAGTLYRRLGMEHMFQVRALVCEGPALLAWVGALRSEPFTPREQRLLQELIPSLQRRLSVELRLREAGLLGSALEAALEALGQPAYVLTATGRVVHANSAGKAWAERSPRALADVTRRYARGEQGVTDASVTPLRVPGLSTHYLLVDRSSEAQASARLHVLSERWELTAREAEVMEHIVQGASNKTIAARLGCAERTVEVHVTHVLSKAQVESRSALIAKFFQGP</sequence>
<keyword evidence="3" id="KW-0804">Transcription</keyword>
<dbReference type="SMART" id="SM00421">
    <property type="entry name" value="HTH_LUXR"/>
    <property type="match status" value="1"/>
</dbReference>
<dbReference type="PANTHER" id="PTHR44688">
    <property type="entry name" value="DNA-BINDING TRANSCRIPTIONAL ACTIVATOR DEVR_DOSR"/>
    <property type="match status" value="1"/>
</dbReference>
<dbReference type="RefSeq" id="WP_321551042.1">
    <property type="nucleotide sequence ID" value="NZ_JAXIVS010000019.1"/>
</dbReference>
<evidence type="ECO:0000259" key="4">
    <source>
        <dbReference type="PROSITE" id="PS50043"/>
    </source>
</evidence>
<dbReference type="InterPro" id="IPR016032">
    <property type="entry name" value="Sig_transdc_resp-reg_C-effctor"/>
</dbReference>
<feature type="domain" description="HTH luxR-type" evidence="4">
    <location>
        <begin position="308"/>
        <end position="373"/>
    </location>
</feature>
<dbReference type="SUPFAM" id="SSF46894">
    <property type="entry name" value="C-terminal effector domain of the bipartite response regulators"/>
    <property type="match status" value="1"/>
</dbReference>
<dbReference type="PROSITE" id="PS00622">
    <property type="entry name" value="HTH_LUXR_1"/>
    <property type="match status" value="1"/>
</dbReference>
<dbReference type="EMBL" id="JAXIVS010000019">
    <property type="protein sequence ID" value="MDY7232331.1"/>
    <property type="molecule type" value="Genomic_DNA"/>
</dbReference>
<dbReference type="PRINTS" id="PR00038">
    <property type="entry name" value="HTHLUXR"/>
</dbReference>
<keyword evidence="1" id="KW-0805">Transcription regulation</keyword>
<dbReference type="PANTHER" id="PTHR44688:SF16">
    <property type="entry name" value="DNA-BINDING TRANSCRIPTIONAL ACTIVATOR DEVR_DOSR"/>
    <property type="match status" value="1"/>
</dbReference>
<dbReference type="PROSITE" id="PS50043">
    <property type="entry name" value="HTH_LUXR_2"/>
    <property type="match status" value="1"/>
</dbReference>
<evidence type="ECO:0000256" key="1">
    <source>
        <dbReference type="ARBA" id="ARBA00023015"/>
    </source>
</evidence>
<dbReference type="Proteomes" id="UP001291309">
    <property type="component" value="Unassembled WGS sequence"/>
</dbReference>
<proteinExistence type="predicted"/>
<dbReference type="InterPro" id="IPR000792">
    <property type="entry name" value="Tscrpt_reg_LuxR_C"/>
</dbReference>
<evidence type="ECO:0000313" key="5">
    <source>
        <dbReference type="EMBL" id="MDY7232331.1"/>
    </source>
</evidence>
<dbReference type="CDD" id="cd06170">
    <property type="entry name" value="LuxR_C_like"/>
    <property type="match status" value="1"/>
</dbReference>
<protein>
    <submittedName>
        <fullName evidence="5">LuxR C-terminal-related transcriptional regulator</fullName>
    </submittedName>
</protein>
<keyword evidence="6" id="KW-1185">Reference proteome</keyword>
<evidence type="ECO:0000256" key="3">
    <source>
        <dbReference type="ARBA" id="ARBA00023163"/>
    </source>
</evidence>
<gene>
    <name evidence="5" type="ORF">SYV04_38435</name>
</gene>